<keyword evidence="11" id="KW-1185">Reference proteome</keyword>
<evidence type="ECO:0000256" key="3">
    <source>
        <dbReference type="ARBA" id="ARBA00010787"/>
    </source>
</evidence>
<evidence type="ECO:0000313" key="11">
    <source>
        <dbReference type="Proteomes" id="UP000319663"/>
    </source>
</evidence>
<dbReference type="EMBL" id="VIFY01000007">
    <property type="protein sequence ID" value="TQB76712.1"/>
    <property type="molecule type" value="Genomic_DNA"/>
</dbReference>
<keyword evidence="6 8" id="KW-0496">Mitochondrion</keyword>
<evidence type="ECO:0000256" key="5">
    <source>
        <dbReference type="ARBA" id="ARBA00022946"/>
    </source>
</evidence>
<dbReference type="FunFam" id="3.30.460.10:FF:000044">
    <property type="entry name" value="ATPase synthesis protein 25, mitochondrial"/>
    <property type="match status" value="1"/>
</dbReference>
<proteinExistence type="inferred from homology"/>
<evidence type="ECO:0000256" key="8">
    <source>
        <dbReference type="RuleBase" id="RU367062"/>
    </source>
</evidence>
<dbReference type="Gene3D" id="3.30.460.10">
    <property type="entry name" value="Beta Polymerase, domain 2"/>
    <property type="match status" value="1"/>
</dbReference>
<dbReference type="InterPro" id="IPR043519">
    <property type="entry name" value="NT_sf"/>
</dbReference>
<gene>
    <name evidence="10" type="primary">ATP25</name>
    <name evidence="10" type="ORF">MPDQ_007107</name>
</gene>
<dbReference type="InterPro" id="IPR040152">
    <property type="entry name" value="Atp25"/>
</dbReference>
<dbReference type="GO" id="GO:0048255">
    <property type="term" value="P:mRNA stabilization"/>
    <property type="evidence" value="ECO:0007669"/>
    <property type="project" value="TreeGrafter"/>
</dbReference>
<comment type="function">
    <text evidence="8">Mitochondrial mRNA stabilization factor.</text>
</comment>
<dbReference type="PANTHER" id="PTHR28087:SF1">
    <property type="entry name" value="ATPASE SYNTHESIS PROTEIN 25, MITOCHONDRIAL"/>
    <property type="match status" value="1"/>
</dbReference>
<dbReference type="AlphaFoldDB" id="A0A507R7B4"/>
<comment type="caution">
    <text evidence="10">The sequence shown here is derived from an EMBL/GenBank/DDBJ whole genome shotgun (WGS) entry which is preliminary data.</text>
</comment>
<keyword evidence="7 8" id="KW-0472">Membrane</keyword>
<dbReference type="PANTHER" id="PTHR28087">
    <property type="entry name" value="ATPASE SYNTHESIS PROTEIN 25, MITOCHONDRIAL"/>
    <property type="match status" value="1"/>
</dbReference>
<evidence type="ECO:0000313" key="10">
    <source>
        <dbReference type="EMBL" id="TQB76712.1"/>
    </source>
</evidence>
<accession>A0A507R7B4</accession>
<dbReference type="SUPFAM" id="SSF81301">
    <property type="entry name" value="Nucleotidyltransferase"/>
    <property type="match status" value="1"/>
</dbReference>
<name>A0A507R7B4_MONPU</name>
<dbReference type="OrthoDB" id="107372at2759"/>
<comment type="subcellular location">
    <subcellularLocation>
        <location evidence="2 8">Mitochondrion inner membrane</location>
        <topology evidence="2 8">Peripheral membrane protein</topology>
        <orientation evidence="2 8">Matrix side</orientation>
    </subcellularLocation>
</comment>
<protein>
    <recommendedName>
        <fullName evidence="8">ATPase synthesis protein 25</fullName>
    </recommendedName>
</protein>
<dbReference type="STRING" id="5098.A0A507R7B4"/>
<evidence type="ECO:0000256" key="4">
    <source>
        <dbReference type="ARBA" id="ARBA00022792"/>
    </source>
</evidence>
<keyword evidence="5 8" id="KW-0809">Transit peptide</keyword>
<feature type="compositionally biased region" description="Polar residues" evidence="9">
    <location>
        <begin position="74"/>
        <end position="87"/>
    </location>
</feature>
<sequence>MQKAVALKAALCHSCRQEVLRSFVSVSGVSIPRYSRLPGPIHNANRRRAFTLAPRLLSKEESRSDSDEVALSVDGTSTHVESDVSQPTEHIPWYLQEETLSTEPHPLFSRDQIPDLPANPPEILPVLLEYIFKDLGLDNLKLLDLRGLDNPPALGANVIMIIGTARSVKHLNVSADRLCRWLRSTWKLSPHADGLLGRNELKIKLRRKARRARIASKAGALVDEKDDGITTGWICVNAGLVEDKSVQQQPTENLFEGFGITPRGTRIVVQIFTEEKRAEVDLEALWEAALERANKRIQANSEVDSDSAFEKVRGPTGSTPDSDLGHPPKSSVTISLEQKRGLHTTRRIRALHSESNIHVMWSGTESRFFAGASSIQGHILSQKRTITVTTSSLLQLLSEIPKEEARRELGEGPDDRASTLFLRLFHGAATSAEEAAASQIRLICMGISLQHPAYDKERLYNAFEDHICAGYPLPEELGFQVFSTMLSEYPILDSSADSPSRVTDADKELAWRIIDHLSFRGVNVLNMQVFDALYKAANSATCTELSQISEQSRQASSLISRAIEALNIPLSARNTRSFMIHAFQNRDYDNFWKIWHRLPLHSIKRTAEDYAMLFRLHAELGDHRRARDCITWVDMMQREDPPVRLEGQVAQHVESCRRLASEGYMSLSNRAESRDSVAM</sequence>
<dbReference type="GO" id="GO:0140053">
    <property type="term" value="P:mitochondrial gene expression"/>
    <property type="evidence" value="ECO:0007669"/>
    <property type="project" value="UniProtKB-UniRule"/>
</dbReference>
<comment type="similarity">
    <text evidence="3 8">Belongs to the ATP25 family.</text>
</comment>
<reference evidence="10 11" key="1">
    <citation type="submission" date="2019-06" db="EMBL/GenBank/DDBJ databases">
        <title>Wine fermentation using esterase from Monascus purpureus.</title>
        <authorList>
            <person name="Geng C."/>
            <person name="Zhang Y."/>
        </authorList>
    </citation>
    <scope>NUCLEOTIDE SEQUENCE [LARGE SCALE GENOMIC DNA]</scope>
    <source>
        <strain evidence="10">HQ1</strain>
    </source>
</reference>
<dbReference type="Proteomes" id="UP000319663">
    <property type="component" value="Unassembled WGS sequence"/>
</dbReference>
<organism evidence="10 11">
    <name type="scientific">Monascus purpureus</name>
    <name type="common">Red mold</name>
    <name type="synonym">Monascus anka</name>
    <dbReference type="NCBI Taxonomy" id="5098"/>
    <lineage>
        <taxon>Eukaryota</taxon>
        <taxon>Fungi</taxon>
        <taxon>Dikarya</taxon>
        <taxon>Ascomycota</taxon>
        <taxon>Pezizomycotina</taxon>
        <taxon>Eurotiomycetes</taxon>
        <taxon>Eurotiomycetidae</taxon>
        <taxon>Eurotiales</taxon>
        <taxon>Aspergillaceae</taxon>
        <taxon>Monascus</taxon>
    </lineage>
</organism>
<evidence type="ECO:0000256" key="1">
    <source>
        <dbReference type="ARBA" id="ARBA00003470"/>
    </source>
</evidence>
<dbReference type="GO" id="GO:0005743">
    <property type="term" value="C:mitochondrial inner membrane"/>
    <property type="evidence" value="ECO:0007669"/>
    <property type="project" value="UniProtKB-SubCell"/>
</dbReference>
<keyword evidence="4 8" id="KW-0999">Mitochondrion inner membrane</keyword>
<evidence type="ECO:0000256" key="2">
    <source>
        <dbReference type="ARBA" id="ARBA00004443"/>
    </source>
</evidence>
<evidence type="ECO:0000256" key="6">
    <source>
        <dbReference type="ARBA" id="ARBA00023128"/>
    </source>
</evidence>
<feature type="region of interest" description="Disordered" evidence="9">
    <location>
        <begin position="61"/>
        <end position="87"/>
    </location>
</feature>
<comment type="function">
    <text evidence="1">Probable mitochondrial mRNA stabilization factor.</text>
</comment>
<feature type="region of interest" description="Disordered" evidence="9">
    <location>
        <begin position="300"/>
        <end position="331"/>
    </location>
</feature>
<evidence type="ECO:0000256" key="7">
    <source>
        <dbReference type="ARBA" id="ARBA00023136"/>
    </source>
</evidence>
<evidence type="ECO:0000256" key="9">
    <source>
        <dbReference type="SAM" id="MobiDB-lite"/>
    </source>
</evidence>